<protein>
    <submittedName>
        <fullName evidence="2">Uncharacterized protein</fullName>
    </submittedName>
</protein>
<evidence type="ECO:0000313" key="3">
    <source>
        <dbReference type="Proteomes" id="UP000320547"/>
    </source>
</evidence>
<dbReference type="EMBL" id="VLLK01000001">
    <property type="protein sequence ID" value="TWJ09697.1"/>
    <property type="molecule type" value="Genomic_DNA"/>
</dbReference>
<keyword evidence="3" id="KW-1185">Reference proteome</keyword>
<proteinExistence type="predicted"/>
<gene>
    <name evidence="2" type="ORF">JN10_1338</name>
</gene>
<dbReference type="RefSeq" id="WP_144573608.1">
    <property type="nucleotide sequence ID" value="NZ_CP015963.1"/>
</dbReference>
<feature type="signal peptide" evidence="1">
    <location>
        <begin position="1"/>
        <end position="28"/>
    </location>
</feature>
<keyword evidence="1" id="KW-0732">Signal</keyword>
<dbReference type="OrthoDB" id="7581729at2"/>
<dbReference type="Proteomes" id="UP000320547">
    <property type="component" value="Unassembled WGS sequence"/>
</dbReference>
<accession>A0A562UVU0</accession>
<name>A0A562UVU0_9SPHN</name>
<comment type="caution">
    <text evidence="2">The sequence shown here is derived from an EMBL/GenBank/DDBJ whole genome shotgun (WGS) entry which is preliminary data.</text>
</comment>
<feature type="chain" id="PRO_5021755910" evidence="1">
    <location>
        <begin position="29"/>
        <end position="129"/>
    </location>
</feature>
<evidence type="ECO:0000313" key="2">
    <source>
        <dbReference type="EMBL" id="TWJ09697.1"/>
    </source>
</evidence>
<dbReference type="AlphaFoldDB" id="A0A562UVU0"/>
<reference evidence="2 3" key="1">
    <citation type="submission" date="2019-07" db="EMBL/GenBank/DDBJ databases">
        <title>Genomic Encyclopedia of Archaeal and Bacterial Type Strains, Phase II (KMG-II): from individual species to whole genera.</title>
        <authorList>
            <person name="Goeker M."/>
        </authorList>
    </citation>
    <scope>NUCLEOTIDE SEQUENCE [LARGE SCALE GENOMIC DNA]</scope>
    <source>
        <strain evidence="2 3">ATCC BAA-2084</strain>
    </source>
</reference>
<organism evidence="2 3">
    <name type="scientific">Altererythrobacter ishigakiensis</name>
    <dbReference type="NCBI Taxonomy" id="476157"/>
    <lineage>
        <taxon>Bacteria</taxon>
        <taxon>Pseudomonadati</taxon>
        <taxon>Pseudomonadota</taxon>
        <taxon>Alphaproteobacteria</taxon>
        <taxon>Sphingomonadales</taxon>
        <taxon>Erythrobacteraceae</taxon>
        <taxon>Altererythrobacter</taxon>
    </lineage>
</organism>
<evidence type="ECO:0000256" key="1">
    <source>
        <dbReference type="SAM" id="SignalP"/>
    </source>
</evidence>
<sequence length="129" mass="14343">MKINSKVTGLSSVFLMALALLIPGQLTAQDGSGRGSQQANYHLMQLSVQTDKVSLEEFDTRTREIRSCRDARDLAKTFGADIKRDRFVMPHQLPEELSEELSNTPTGHATKVFSADPSVMRVIVICHRV</sequence>